<protein>
    <submittedName>
        <fullName evidence="2">Uncharacterized protein</fullName>
    </submittedName>
</protein>
<accession>A0ABQ7HYJ1</accession>
<keyword evidence="3" id="KW-1185">Reference proteome</keyword>
<evidence type="ECO:0000313" key="3">
    <source>
        <dbReference type="Proteomes" id="UP001516464"/>
    </source>
</evidence>
<evidence type="ECO:0000256" key="1">
    <source>
        <dbReference type="SAM" id="Phobius"/>
    </source>
</evidence>
<reference evidence="2 3" key="1">
    <citation type="submission" date="2019-01" db="EMBL/GenBank/DDBJ databases">
        <title>Genomes sequencing and comparative genomics of infectious freshwater microsporidia, Cucumispora dikerogammari and Thelohania contejeani.</title>
        <authorList>
            <person name="Cormier A."/>
            <person name="Giraud I."/>
            <person name="Wattier R."/>
            <person name="Teixeira M."/>
            <person name="Grandjean F."/>
            <person name="Rigaud T."/>
            <person name="Cordaux R."/>
        </authorList>
    </citation>
    <scope>NUCLEOTIDE SEQUENCE [LARGE SCALE GENOMIC DNA]</scope>
    <source>
        <strain evidence="2">T1</strain>
        <tissue evidence="2">Spores</tissue>
    </source>
</reference>
<name>A0ABQ7HYJ1_9MICR</name>
<gene>
    <name evidence="2" type="ORF">TCON_1515</name>
</gene>
<feature type="transmembrane region" description="Helical" evidence="1">
    <location>
        <begin position="7"/>
        <end position="25"/>
    </location>
</feature>
<dbReference type="Proteomes" id="UP001516464">
    <property type="component" value="Unassembled WGS sequence"/>
</dbReference>
<keyword evidence="1" id="KW-1133">Transmembrane helix</keyword>
<feature type="transmembrane region" description="Helical" evidence="1">
    <location>
        <begin position="197"/>
        <end position="221"/>
    </location>
</feature>
<evidence type="ECO:0000313" key="2">
    <source>
        <dbReference type="EMBL" id="KAF7683275.1"/>
    </source>
</evidence>
<comment type="caution">
    <text evidence="2">The sequence shown here is derived from an EMBL/GenBank/DDBJ whole genome shotgun (WGS) entry which is preliminary data.</text>
</comment>
<keyword evidence="1" id="KW-0472">Membrane</keyword>
<feature type="transmembrane region" description="Helical" evidence="1">
    <location>
        <begin position="128"/>
        <end position="149"/>
    </location>
</feature>
<dbReference type="EMBL" id="SBIQ01000106">
    <property type="protein sequence ID" value="KAF7683275.1"/>
    <property type="molecule type" value="Genomic_DNA"/>
</dbReference>
<keyword evidence="1" id="KW-0812">Transmembrane</keyword>
<feature type="transmembrane region" description="Helical" evidence="1">
    <location>
        <begin position="170"/>
        <end position="191"/>
    </location>
</feature>
<sequence length="232" mass="27104">MINYSNKIPIFILIFLIWNILVLEYEYPSLEKAYNSLLKITKSPIYILSIPCLPLSLHILILCAFAKYTPESRRSAIKCREYINIFYLIALSIGVLCAQFIFKLMFLYKKNSNIKITAFGDYRNIDKLLSSTSLLIHIFLTTPIIYSILLIIYEYKEIKRISNIGNYKYLFYYMIPIFSGLIYFIVSLLYVTKKMHAILSFNPFCISLLSSSISILLYSTYTDTDPLKKRLC</sequence>
<feature type="transmembrane region" description="Helical" evidence="1">
    <location>
        <begin position="45"/>
        <end position="65"/>
    </location>
</feature>
<organism evidence="2 3">
    <name type="scientific">Astathelohania contejeani</name>
    <dbReference type="NCBI Taxonomy" id="164912"/>
    <lineage>
        <taxon>Eukaryota</taxon>
        <taxon>Fungi</taxon>
        <taxon>Fungi incertae sedis</taxon>
        <taxon>Microsporidia</taxon>
        <taxon>Astathelohaniidae</taxon>
        <taxon>Astathelohania</taxon>
    </lineage>
</organism>
<proteinExistence type="predicted"/>
<feature type="transmembrane region" description="Helical" evidence="1">
    <location>
        <begin position="85"/>
        <end position="108"/>
    </location>
</feature>